<accession>A0ABP0HQ44</accession>
<sequence length="442" mass="47660">MFPSQELGLVAVEVSVAICQTTTGYKSNTVSLTPMAMLDSAIDGDIFLTALQQAEVGLQNAHRAVLGTMEAELKHMRYENMRLRGILEEAGLGEKLRAPRDEMLVGSGPIEKPSAAKSSREERAEKVPEAPAASSAVEAADAEIQATSQAEAQESAQWIPMKREGPSRHASTPLATTPSTTTPSTIATPLSFTPCAEAVNSSAHSSEPDLKTDQVVTTPEEASLPDEETLVQKVECPPLVLPPNATPDTPGLVNKTAEEANQAKKAQAVARLNPSRQVKKTLEALLAQYGWQHLEVQILSECDQVVVAHIGGVQLKLRMDSDVTGLRFFASDDEGTTWQALEDLIRRRRLQKVVRACPVATGTFEFTVESPKKGKAVEVSHVSPRCSRQPKSLSLAELAALPIEKPMRSMAKVCRQPLSSSPYPGSPSGFGTVSRRRPMQNL</sequence>
<feature type="region of interest" description="Disordered" evidence="1">
    <location>
        <begin position="413"/>
        <end position="442"/>
    </location>
</feature>
<comment type="caution">
    <text evidence="2">The sequence shown here is derived from an EMBL/GenBank/DDBJ whole genome shotgun (WGS) entry which is preliminary data.</text>
</comment>
<name>A0ABP0HQ44_9DINO</name>
<reference evidence="2 3" key="1">
    <citation type="submission" date="2024-02" db="EMBL/GenBank/DDBJ databases">
        <authorList>
            <person name="Chen Y."/>
            <person name="Shah S."/>
            <person name="Dougan E. K."/>
            <person name="Thang M."/>
            <person name="Chan C."/>
        </authorList>
    </citation>
    <scope>NUCLEOTIDE SEQUENCE [LARGE SCALE GENOMIC DNA]</scope>
</reference>
<feature type="compositionally biased region" description="Low complexity" evidence="1">
    <location>
        <begin position="419"/>
        <end position="431"/>
    </location>
</feature>
<organism evidence="2 3">
    <name type="scientific">Durusdinium trenchii</name>
    <dbReference type="NCBI Taxonomy" id="1381693"/>
    <lineage>
        <taxon>Eukaryota</taxon>
        <taxon>Sar</taxon>
        <taxon>Alveolata</taxon>
        <taxon>Dinophyceae</taxon>
        <taxon>Suessiales</taxon>
        <taxon>Symbiodiniaceae</taxon>
        <taxon>Durusdinium</taxon>
    </lineage>
</organism>
<feature type="compositionally biased region" description="Low complexity" evidence="1">
    <location>
        <begin position="129"/>
        <end position="157"/>
    </location>
</feature>
<dbReference type="EMBL" id="CAXAMN010000936">
    <property type="protein sequence ID" value="CAK8991509.1"/>
    <property type="molecule type" value="Genomic_DNA"/>
</dbReference>
<dbReference type="Proteomes" id="UP001642484">
    <property type="component" value="Unassembled WGS sequence"/>
</dbReference>
<feature type="compositionally biased region" description="Basic and acidic residues" evidence="1">
    <location>
        <begin position="118"/>
        <end position="128"/>
    </location>
</feature>
<feature type="region of interest" description="Disordered" evidence="1">
    <location>
        <begin position="98"/>
        <end position="231"/>
    </location>
</feature>
<evidence type="ECO:0000313" key="2">
    <source>
        <dbReference type="EMBL" id="CAK8991509.1"/>
    </source>
</evidence>
<evidence type="ECO:0000256" key="1">
    <source>
        <dbReference type="SAM" id="MobiDB-lite"/>
    </source>
</evidence>
<protein>
    <submittedName>
        <fullName evidence="2">Uncharacterized protein</fullName>
    </submittedName>
</protein>
<proteinExistence type="predicted"/>
<keyword evidence="3" id="KW-1185">Reference proteome</keyword>
<feature type="compositionally biased region" description="Low complexity" evidence="1">
    <location>
        <begin position="170"/>
        <end position="191"/>
    </location>
</feature>
<evidence type="ECO:0000313" key="3">
    <source>
        <dbReference type="Proteomes" id="UP001642484"/>
    </source>
</evidence>
<gene>
    <name evidence="2" type="ORF">CCMP2556_LOCUS2486</name>
</gene>